<gene>
    <name evidence="2" type="ORF">PSYMO_31972</name>
</gene>
<organism evidence="2 3">
    <name type="scientific">Pseudomonas amygdali pv. mori str. 301020</name>
    <dbReference type="NCBI Taxonomy" id="629261"/>
    <lineage>
        <taxon>Bacteria</taxon>
        <taxon>Pseudomonadati</taxon>
        <taxon>Pseudomonadota</taxon>
        <taxon>Gammaproteobacteria</taxon>
        <taxon>Pseudomonadales</taxon>
        <taxon>Pseudomonadaceae</taxon>
        <taxon>Pseudomonas</taxon>
        <taxon>Pseudomonas amygdali</taxon>
    </lineage>
</organism>
<keyword evidence="1" id="KW-0812">Transmembrane</keyword>
<reference evidence="2 3" key="1">
    <citation type="journal article" date="2011" name="PLoS Pathog.">
        <title>Dynamic evolution of pathogenicity revealed by sequencing and comparative genomics of 19 Pseudomonas syringae isolates.</title>
        <authorList>
            <person name="Baltrus D.A."/>
            <person name="Nishimura M.T."/>
            <person name="Romanchuk A."/>
            <person name="Chang J.H."/>
            <person name="Mukhtar M.S."/>
            <person name="Cherkis K."/>
            <person name="Roach J."/>
            <person name="Grant S.R."/>
            <person name="Jones C.D."/>
            <person name="Dangl J.L."/>
        </authorList>
    </citation>
    <scope>NUCLEOTIDE SEQUENCE [LARGE SCALE GENOMIC DNA]</scope>
    <source>
        <strain evidence="2 3">301020</strain>
    </source>
</reference>
<proteinExistence type="predicted"/>
<evidence type="ECO:0000256" key="1">
    <source>
        <dbReference type="SAM" id="Phobius"/>
    </source>
</evidence>
<evidence type="ECO:0000313" key="2">
    <source>
        <dbReference type="EMBL" id="EGH25782.1"/>
    </source>
</evidence>
<dbReference type="Proteomes" id="UP000003465">
    <property type="component" value="Unassembled WGS sequence"/>
</dbReference>
<keyword evidence="1" id="KW-0472">Membrane</keyword>
<protein>
    <submittedName>
        <fullName evidence="2">Uncharacterized protein</fullName>
    </submittedName>
</protein>
<keyword evidence="1" id="KW-1133">Transmembrane helix</keyword>
<dbReference type="AlphaFoldDB" id="A0A656GIX1"/>
<evidence type="ECO:0000313" key="3">
    <source>
        <dbReference type="Proteomes" id="UP000003465"/>
    </source>
</evidence>
<comment type="caution">
    <text evidence="2">The sequence shown here is derived from an EMBL/GenBank/DDBJ whole genome shotgun (WGS) entry which is preliminary data.</text>
</comment>
<feature type="transmembrane region" description="Helical" evidence="1">
    <location>
        <begin position="34"/>
        <end position="53"/>
    </location>
</feature>
<sequence>MKLSVAQVIAVLASIGLGEAGQRTADLAYTEVSMFALLLGIVLMMAASGIELLELLREKLLIR</sequence>
<name>A0A656GIX1_PSEA0</name>
<dbReference type="EMBL" id="AEAG01001601">
    <property type="protein sequence ID" value="EGH25782.1"/>
    <property type="molecule type" value="Genomic_DNA"/>
</dbReference>
<accession>A0A656GIX1</accession>